<evidence type="ECO:0000313" key="1">
    <source>
        <dbReference type="EMBL" id="AYG95624.1"/>
    </source>
</evidence>
<name>A0A494RQ00_9CAUL</name>
<proteinExistence type="predicted"/>
<protein>
    <submittedName>
        <fullName evidence="1">Uncharacterized protein</fullName>
    </submittedName>
</protein>
<evidence type="ECO:0000313" key="2">
    <source>
        <dbReference type="Proteomes" id="UP000276984"/>
    </source>
</evidence>
<dbReference type="OrthoDB" id="8955285at2"/>
<reference evidence="1 2" key="1">
    <citation type="submission" date="2018-10" db="EMBL/GenBank/DDBJ databases">
        <title>Complete genome sequence of Brevundimonas naejangsanensis BRV3.</title>
        <authorList>
            <person name="Berrios L."/>
            <person name="Ely B."/>
        </authorList>
    </citation>
    <scope>NUCLEOTIDE SEQUENCE [LARGE SCALE GENOMIC DNA]</scope>
    <source>
        <strain evidence="1 2">BRV3</strain>
    </source>
</reference>
<keyword evidence="2" id="KW-1185">Reference proteome</keyword>
<dbReference type="Proteomes" id="UP000276984">
    <property type="component" value="Chromosome"/>
</dbReference>
<sequence length="149" mass="16896">MWERASLRAAMHIRGLWEEKGNSDTRLLDALILPDVFTLVGRSRAWSPPGRREHVIPRVVVVNECHRMLERGEADDVIAAFIRKHVRIVLISTEECERLDSRDQLGLRQTMPAGWSFGDDVFARLMTAGIEWDPIVPEASRDALVLQAG</sequence>
<organism evidence="1 2">
    <name type="scientific">Brevundimonas naejangsanensis</name>
    <dbReference type="NCBI Taxonomy" id="588932"/>
    <lineage>
        <taxon>Bacteria</taxon>
        <taxon>Pseudomonadati</taxon>
        <taxon>Pseudomonadota</taxon>
        <taxon>Alphaproteobacteria</taxon>
        <taxon>Caulobacterales</taxon>
        <taxon>Caulobacteraceae</taxon>
        <taxon>Brevundimonas</taxon>
    </lineage>
</organism>
<dbReference type="AlphaFoldDB" id="A0A494RQ00"/>
<accession>A0A494RQ00</accession>
<gene>
    <name evidence="1" type="ORF">D8I30_10855</name>
</gene>
<dbReference type="EMBL" id="CP032707">
    <property type="protein sequence ID" value="AYG95624.1"/>
    <property type="molecule type" value="Genomic_DNA"/>
</dbReference>